<accession>A0A5B8VTV7</accession>
<proteinExistence type="predicted"/>
<evidence type="ECO:0000313" key="3">
    <source>
        <dbReference type="Proteomes" id="UP000321291"/>
    </source>
</evidence>
<evidence type="ECO:0000259" key="1">
    <source>
        <dbReference type="Pfam" id="PF13175"/>
    </source>
</evidence>
<dbReference type="InterPro" id="IPR041685">
    <property type="entry name" value="AAA_GajA/Old/RecF-like"/>
</dbReference>
<dbReference type="KEGG" id="agi:FSB73_22480"/>
<dbReference type="RefSeq" id="WP_146787576.1">
    <property type="nucleotide sequence ID" value="NZ_CP042434.1"/>
</dbReference>
<dbReference type="InterPro" id="IPR027417">
    <property type="entry name" value="P-loop_NTPase"/>
</dbReference>
<reference evidence="2 3" key="1">
    <citation type="journal article" date="2017" name="Int. J. Syst. Evol. Microbiol.">
        <title>Arachidicoccus ginsenosidivorans sp. nov., with ginsenoside-converting activity isolated from ginseng cultivating soil.</title>
        <authorList>
            <person name="Siddiqi M.Z."/>
            <person name="Aslam Z."/>
            <person name="Im W.T."/>
        </authorList>
    </citation>
    <scope>NUCLEOTIDE SEQUENCE [LARGE SCALE GENOMIC DNA]</scope>
    <source>
        <strain evidence="2 3">Gsoil 809</strain>
    </source>
</reference>
<dbReference type="OrthoDB" id="747555at2"/>
<keyword evidence="3" id="KW-1185">Reference proteome</keyword>
<feature type="domain" description="Endonuclease GajA/Old nuclease/RecF-like AAA" evidence="1">
    <location>
        <begin position="1"/>
        <end position="91"/>
    </location>
</feature>
<dbReference type="AlphaFoldDB" id="A0A5B8VTV7"/>
<dbReference type="Pfam" id="PF13175">
    <property type="entry name" value="AAA_15"/>
    <property type="match status" value="1"/>
</dbReference>
<dbReference type="Gene3D" id="3.40.50.300">
    <property type="entry name" value="P-loop containing nucleotide triphosphate hydrolases"/>
    <property type="match status" value="1"/>
</dbReference>
<name>A0A5B8VTV7_9BACT</name>
<dbReference type="SUPFAM" id="SSF52540">
    <property type="entry name" value="P-loop containing nucleoside triphosphate hydrolases"/>
    <property type="match status" value="1"/>
</dbReference>
<sequence length="101" mass="11617">MITRIRLQNFKAFKDAEINLTNLNLFTGLNGMGKFSFLQSLLLLRQSEPNFIPAIKGLVLKGEIIDLGKGKDIYHINAENDFIKFELTFCFFTFCCHLPQK</sequence>
<protein>
    <submittedName>
        <fullName evidence="2">AAA family ATPase</fullName>
    </submittedName>
</protein>
<dbReference type="EMBL" id="CP042434">
    <property type="protein sequence ID" value="QEC74025.1"/>
    <property type="molecule type" value="Genomic_DNA"/>
</dbReference>
<evidence type="ECO:0000313" key="2">
    <source>
        <dbReference type="EMBL" id="QEC74025.1"/>
    </source>
</evidence>
<organism evidence="2 3">
    <name type="scientific">Arachidicoccus ginsenosidivorans</name>
    <dbReference type="NCBI Taxonomy" id="496057"/>
    <lineage>
        <taxon>Bacteria</taxon>
        <taxon>Pseudomonadati</taxon>
        <taxon>Bacteroidota</taxon>
        <taxon>Chitinophagia</taxon>
        <taxon>Chitinophagales</taxon>
        <taxon>Chitinophagaceae</taxon>
        <taxon>Arachidicoccus</taxon>
    </lineage>
</organism>
<dbReference type="Proteomes" id="UP000321291">
    <property type="component" value="Chromosome"/>
</dbReference>
<gene>
    <name evidence="2" type="ORF">FSB73_22480</name>
</gene>